<feature type="transmembrane region" description="Helical" evidence="7">
    <location>
        <begin position="12"/>
        <end position="32"/>
    </location>
</feature>
<feature type="transmembrane region" description="Helical" evidence="7">
    <location>
        <begin position="206"/>
        <end position="228"/>
    </location>
</feature>
<feature type="transmembrane region" description="Helical" evidence="7">
    <location>
        <begin position="44"/>
        <end position="64"/>
    </location>
</feature>
<comment type="similarity">
    <text evidence="2 7">Belongs to the XK family.</text>
</comment>
<dbReference type="VEuPathDB" id="VectorBase:ISCI020341"/>
<evidence type="ECO:0000313" key="9">
    <source>
        <dbReference type="EnsemblMetazoa" id="ISCW007506-PA"/>
    </source>
</evidence>
<evidence type="ECO:0000256" key="4">
    <source>
        <dbReference type="ARBA" id="ARBA00022692"/>
    </source>
</evidence>
<accession>B7PVK9</accession>
<comment type="subcellular location">
    <subcellularLocation>
        <location evidence="1">Cell membrane</location>
        <topology evidence="1">Multi-pass membrane protein</topology>
    </subcellularLocation>
    <subcellularLocation>
        <location evidence="7">Membrane</location>
        <topology evidence="7">Multi-pass membrane protein</topology>
    </subcellularLocation>
</comment>
<feature type="transmembrane region" description="Helical" evidence="7">
    <location>
        <begin position="293"/>
        <end position="314"/>
    </location>
</feature>
<feature type="transmembrane region" description="Helical" evidence="7">
    <location>
        <begin position="234"/>
        <end position="255"/>
    </location>
</feature>
<keyword evidence="5 7" id="KW-1133">Transmembrane helix</keyword>
<dbReference type="AlphaFoldDB" id="B7PVK9"/>
<dbReference type="GO" id="GO:0070782">
    <property type="term" value="P:phosphatidylserine exposure on apoptotic cell surface"/>
    <property type="evidence" value="ECO:0000318"/>
    <property type="project" value="GO_Central"/>
</dbReference>
<dbReference type="EMBL" id="DS800293">
    <property type="protein sequence ID" value="EEC10631.1"/>
    <property type="molecule type" value="Genomic_DNA"/>
</dbReference>
<evidence type="ECO:0000256" key="3">
    <source>
        <dbReference type="ARBA" id="ARBA00022475"/>
    </source>
</evidence>
<feature type="non-terminal residue" evidence="8">
    <location>
        <position position="1"/>
    </location>
</feature>
<dbReference type="PANTHER" id="PTHR16024">
    <property type="entry name" value="XK-RELATED PROTEIN"/>
    <property type="match status" value="1"/>
</dbReference>
<dbReference type="Pfam" id="PF09815">
    <property type="entry name" value="XK-related"/>
    <property type="match status" value="1"/>
</dbReference>
<gene>
    <name evidence="8" type="ORF">IscW_ISCW007506</name>
</gene>
<dbReference type="EnsemblMetazoa" id="ISCW007506-RA">
    <property type="protein sequence ID" value="ISCW007506-PA"/>
    <property type="gene ID" value="ISCW007506"/>
</dbReference>
<dbReference type="PANTHER" id="PTHR16024:SF6">
    <property type="entry name" value="XK-RELATED PROTEIN"/>
    <property type="match status" value="1"/>
</dbReference>
<evidence type="ECO:0000313" key="8">
    <source>
        <dbReference type="EMBL" id="EEC10631.1"/>
    </source>
</evidence>
<feature type="non-terminal residue" evidence="8">
    <location>
        <position position="348"/>
    </location>
</feature>
<keyword evidence="4 7" id="KW-0812">Transmembrane</keyword>
<evidence type="ECO:0000256" key="1">
    <source>
        <dbReference type="ARBA" id="ARBA00004651"/>
    </source>
</evidence>
<proteinExistence type="inferred from homology"/>
<keyword evidence="6 7" id="KW-0472">Membrane</keyword>
<dbReference type="OrthoDB" id="6136301at2759"/>
<reference evidence="9" key="2">
    <citation type="submission" date="2020-05" db="UniProtKB">
        <authorList>
            <consortium name="EnsemblMetazoa"/>
        </authorList>
    </citation>
    <scope>IDENTIFICATION</scope>
    <source>
        <strain evidence="9">wikel</strain>
    </source>
</reference>
<dbReference type="PaxDb" id="6945-B7PVK9"/>
<evidence type="ECO:0000313" key="10">
    <source>
        <dbReference type="Proteomes" id="UP000001555"/>
    </source>
</evidence>
<name>B7PVK9_IXOSC</name>
<dbReference type="GO" id="GO:0005886">
    <property type="term" value="C:plasma membrane"/>
    <property type="evidence" value="ECO:0000318"/>
    <property type="project" value="GO_Central"/>
</dbReference>
<evidence type="ECO:0000256" key="7">
    <source>
        <dbReference type="RuleBase" id="RU910716"/>
    </source>
</evidence>
<dbReference type="VEuPathDB" id="VectorBase:ISCP_000466"/>
<sequence length="348" mass="40633">DSVSFPFTRFDAFVLVISIVMFIVDLVTDFWVAYNHIMSGNDLYFFLTAALIVVPSLIVMSFSLRWYEVQCRRPEYEFRPWLAFTLHFLQLAIVYRRLSSLIFGLRSRDKTRKREERRAYFELMLREDNNSAKLRLMESFLESAPQLLLQVYHILTSDEDQSSFSAVVFQKVSVVSSFASVVWSVVSYMRTLRFSLEGSCNMSWQATIVCCLWRALMLASRLTALSLFTAAFHSAFFVATFIHWLVMFIWLACFVRIYQDRTGFNKLYLTAIRAAMYIFCFVDMAAGKRRFRYAFFYLIMFAENTILLGLWCYLAEPTPRYRTLALLGSFCSFCGGIFFLVCIHSCVP</sequence>
<dbReference type="Proteomes" id="UP000001555">
    <property type="component" value="Unassembled WGS sequence"/>
</dbReference>
<keyword evidence="3" id="KW-1003">Cell membrane</keyword>
<dbReference type="InterPro" id="IPR018629">
    <property type="entry name" value="XK-rel"/>
</dbReference>
<dbReference type="GO" id="GO:0043652">
    <property type="term" value="P:engulfment of apoptotic cell"/>
    <property type="evidence" value="ECO:0000318"/>
    <property type="project" value="GO_Central"/>
</dbReference>
<protein>
    <recommendedName>
        <fullName evidence="7">XK-related protein</fullName>
    </recommendedName>
</protein>
<dbReference type="HOGENOM" id="CLU_028534_4_1_1"/>
<keyword evidence="10" id="KW-1185">Reference proteome</keyword>
<evidence type="ECO:0000256" key="5">
    <source>
        <dbReference type="ARBA" id="ARBA00022989"/>
    </source>
</evidence>
<evidence type="ECO:0000256" key="6">
    <source>
        <dbReference type="ARBA" id="ARBA00023136"/>
    </source>
</evidence>
<organism>
    <name type="scientific">Ixodes scapularis</name>
    <name type="common">Black-legged tick</name>
    <name type="synonym">Deer tick</name>
    <dbReference type="NCBI Taxonomy" id="6945"/>
    <lineage>
        <taxon>Eukaryota</taxon>
        <taxon>Metazoa</taxon>
        <taxon>Ecdysozoa</taxon>
        <taxon>Arthropoda</taxon>
        <taxon>Chelicerata</taxon>
        <taxon>Arachnida</taxon>
        <taxon>Acari</taxon>
        <taxon>Parasitiformes</taxon>
        <taxon>Ixodida</taxon>
        <taxon>Ixodoidea</taxon>
        <taxon>Ixodidae</taxon>
        <taxon>Ixodinae</taxon>
        <taxon>Ixodes</taxon>
    </lineage>
</organism>
<dbReference type="InterPro" id="IPR050895">
    <property type="entry name" value="XK-related_scramblase"/>
</dbReference>
<reference evidence="8 10" key="1">
    <citation type="submission" date="2008-03" db="EMBL/GenBank/DDBJ databases">
        <title>Annotation of Ixodes scapularis.</title>
        <authorList>
            <consortium name="Ixodes scapularis Genome Project Consortium"/>
            <person name="Caler E."/>
            <person name="Hannick L.I."/>
            <person name="Bidwell S."/>
            <person name="Joardar V."/>
            <person name="Thiagarajan M."/>
            <person name="Amedeo P."/>
            <person name="Galinsky K.J."/>
            <person name="Schobel S."/>
            <person name="Inman J."/>
            <person name="Hostetler J."/>
            <person name="Miller J."/>
            <person name="Hammond M."/>
            <person name="Megy K."/>
            <person name="Lawson D."/>
            <person name="Kodira C."/>
            <person name="Sutton G."/>
            <person name="Meyer J."/>
            <person name="Hill C.A."/>
            <person name="Birren B."/>
            <person name="Nene V."/>
            <person name="Collins F."/>
            <person name="Alarcon-Chaidez F."/>
            <person name="Wikel S."/>
            <person name="Strausberg R."/>
        </authorList>
    </citation>
    <scope>NUCLEOTIDE SEQUENCE [LARGE SCALE GENOMIC DNA]</scope>
    <source>
        <strain evidence="10">Wikel</strain>
        <strain evidence="8">Wikel colony</strain>
    </source>
</reference>
<dbReference type="VEuPathDB" id="VectorBase:ISCW007506"/>
<feature type="transmembrane region" description="Helical" evidence="7">
    <location>
        <begin position="326"/>
        <end position="347"/>
    </location>
</feature>
<evidence type="ECO:0000256" key="2">
    <source>
        <dbReference type="ARBA" id="ARBA00008789"/>
    </source>
</evidence>
<dbReference type="FunCoup" id="B7PVK9">
    <property type="interactions" value="259"/>
</dbReference>
<dbReference type="GO" id="GO:1902742">
    <property type="term" value="P:apoptotic process involved in development"/>
    <property type="evidence" value="ECO:0000318"/>
    <property type="project" value="GO_Central"/>
</dbReference>
<dbReference type="EMBL" id="ABJB010896133">
    <property type="status" value="NOT_ANNOTATED_CDS"/>
    <property type="molecule type" value="Genomic_DNA"/>
</dbReference>